<evidence type="ECO:0000256" key="7">
    <source>
        <dbReference type="ARBA" id="ARBA00022553"/>
    </source>
</evidence>
<dbReference type="GO" id="GO:0005768">
    <property type="term" value="C:endosome"/>
    <property type="evidence" value="ECO:0007669"/>
    <property type="project" value="TreeGrafter"/>
</dbReference>
<dbReference type="PANTHER" id="PTHR10555:SF170">
    <property type="entry name" value="FI18122P1"/>
    <property type="match status" value="1"/>
</dbReference>
<evidence type="ECO:0000256" key="4">
    <source>
        <dbReference type="ARBA" id="ARBA00010883"/>
    </source>
</evidence>
<proteinExistence type="inferred from homology"/>
<evidence type="ECO:0000256" key="3">
    <source>
        <dbReference type="ARBA" id="ARBA00004555"/>
    </source>
</evidence>
<dbReference type="EMBL" id="LN719426">
    <property type="protein sequence ID" value="CEP08160.1"/>
    <property type="molecule type" value="Genomic_DNA"/>
</dbReference>
<accession>A0A0B7MXZ4</accession>
<sequence length="514" mass="58953">MNTTFVSQHSSLGDYDQESLEANPFAEEGNAVKDTSSPPTLPAEDNRDDDKSSAIISTVSEVNKQLESLDLDNSAQNISEQKQQQESHIDYASSSLSHPGETDTQSESLQIPKSGSRPYFQVTIEDPQKVGDAINAHIVYKTNSPSFRSSEFVVARRYRDFLWLYNQLTLGNPGVIVPPVPEKHALGRFQDDFVESRRVALERCLQKIVAHPMLYGDPDLKVFLESESFNVEKRQRRAEPENSKISFMRSFGETLSNAATSPFSKFVEVDEWFESKKNQLDALEAQLKGLLKSVEGVVKQRKELGSAASDFGESMFPLASAELNRNLSTHLTVLGEIQKKMKDLHEQQAQYDIITLENTIDEYIRIIGSIRIAFNARIKAYQTYQQAESEYSRKAAIMERLKQQRKPEKLVSSQQELNETKERVEELQQDFEDISKLIKNELDRFDKEKVDDFRESVEQFLRSMIEHQKQIISLWETYFEQTEGLSDEENDEDQIEDEHQGAELVEQQQQQQQQ</sequence>
<evidence type="ECO:0000256" key="12">
    <source>
        <dbReference type="SAM" id="MobiDB-lite"/>
    </source>
</evidence>
<keyword evidence="7" id="KW-0597">Phosphoprotein</keyword>
<evidence type="ECO:0000256" key="8">
    <source>
        <dbReference type="ARBA" id="ARBA00022927"/>
    </source>
</evidence>
<feature type="compositionally biased region" description="Polar residues" evidence="12">
    <location>
        <begin position="90"/>
        <end position="113"/>
    </location>
</feature>
<evidence type="ECO:0000256" key="1">
    <source>
        <dbReference type="ARBA" id="ARBA00004287"/>
    </source>
</evidence>
<dbReference type="SUPFAM" id="SSF103657">
    <property type="entry name" value="BAR/IMD domain-like"/>
    <property type="match status" value="1"/>
</dbReference>
<keyword evidence="11" id="KW-0175">Coiled coil</keyword>
<dbReference type="OrthoDB" id="271164at2759"/>
<dbReference type="PROSITE" id="PS50195">
    <property type="entry name" value="PX"/>
    <property type="match status" value="1"/>
</dbReference>
<feature type="region of interest" description="Disordered" evidence="12">
    <location>
        <begin position="1"/>
        <end position="57"/>
    </location>
</feature>
<dbReference type="InterPro" id="IPR015404">
    <property type="entry name" value="Vps5_C"/>
</dbReference>
<dbReference type="Pfam" id="PF00787">
    <property type="entry name" value="PX"/>
    <property type="match status" value="1"/>
</dbReference>
<keyword evidence="10" id="KW-0472">Membrane</keyword>
<keyword evidence="8" id="KW-0653">Protein transport</keyword>
<gene>
    <name evidence="14" type="primary">PARPA_01469.1 scaffold 1359</name>
</gene>
<feature type="coiled-coil region" evidence="11">
    <location>
        <begin position="273"/>
        <end position="300"/>
    </location>
</feature>
<protein>
    <recommendedName>
        <fullName evidence="13">PX domain-containing protein</fullName>
    </recommendedName>
</protein>
<dbReference type="GO" id="GO:0015031">
    <property type="term" value="P:protein transport"/>
    <property type="evidence" value="ECO:0007669"/>
    <property type="project" value="UniProtKB-KW"/>
</dbReference>
<dbReference type="InterPro" id="IPR001683">
    <property type="entry name" value="PX_dom"/>
</dbReference>
<dbReference type="Pfam" id="PF09325">
    <property type="entry name" value="Vps5"/>
    <property type="match status" value="1"/>
</dbReference>
<reference evidence="14 15" key="1">
    <citation type="submission" date="2014-09" db="EMBL/GenBank/DDBJ databases">
        <authorList>
            <person name="Ellenberger Sabrina"/>
        </authorList>
    </citation>
    <scope>NUCLEOTIDE SEQUENCE [LARGE SCALE GENOMIC DNA]</scope>
    <source>
        <strain evidence="14 15">CBS 412.66</strain>
    </source>
</reference>
<dbReference type="FunFam" id="1.20.1270.60:FF:000022">
    <property type="entry name" value="Sorting nexin 3 protein"/>
    <property type="match status" value="1"/>
</dbReference>
<evidence type="ECO:0000256" key="9">
    <source>
        <dbReference type="ARBA" id="ARBA00023034"/>
    </source>
</evidence>
<name>A0A0B7MXZ4_9FUNG</name>
<evidence type="ECO:0000259" key="13">
    <source>
        <dbReference type="PROSITE" id="PS50195"/>
    </source>
</evidence>
<evidence type="ECO:0000313" key="14">
    <source>
        <dbReference type="EMBL" id="CEP08160.1"/>
    </source>
</evidence>
<evidence type="ECO:0000256" key="2">
    <source>
        <dbReference type="ARBA" id="ARBA00004496"/>
    </source>
</evidence>
<dbReference type="SUPFAM" id="SSF64268">
    <property type="entry name" value="PX domain"/>
    <property type="match status" value="1"/>
</dbReference>
<dbReference type="GO" id="GO:0035091">
    <property type="term" value="F:phosphatidylinositol binding"/>
    <property type="evidence" value="ECO:0007669"/>
    <property type="project" value="InterPro"/>
</dbReference>
<organism evidence="14 15">
    <name type="scientific">Parasitella parasitica</name>
    <dbReference type="NCBI Taxonomy" id="35722"/>
    <lineage>
        <taxon>Eukaryota</taxon>
        <taxon>Fungi</taxon>
        <taxon>Fungi incertae sedis</taxon>
        <taxon>Mucoromycota</taxon>
        <taxon>Mucoromycotina</taxon>
        <taxon>Mucoromycetes</taxon>
        <taxon>Mucorales</taxon>
        <taxon>Mucorineae</taxon>
        <taxon>Mucoraceae</taxon>
        <taxon>Parasitella</taxon>
    </lineage>
</organism>
<dbReference type="GO" id="GO:0005829">
    <property type="term" value="C:cytosol"/>
    <property type="evidence" value="ECO:0007669"/>
    <property type="project" value="GOC"/>
</dbReference>
<feature type="coiled-coil region" evidence="11">
    <location>
        <begin position="384"/>
        <end position="444"/>
    </location>
</feature>
<keyword evidence="9" id="KW-0333">Golgi apparatus</keyword>
<keyword evidence="15" id="KW-1185">Reference proteome</keyword>
<dbReference type="SMART" id="SM00312">
    <property type="entry name" value="PX"/>
    <property type="match status" value="1"/>
</dbReference>
<feature type="region of interest" description="Disordered" evidence="12">
    <location>
        <begin position="78"/>
        <end position="114"/>
    </location>
</feature>
<evidence type="ECO:0000256" key="10">
    <source>
        <dbReference type="ARBA" id="ARBA00023136"/>
    </source>
</evidence>
<feature type="compositionally biased region" description="Polar residues" evidence="12">
    <location>
        <begin position="1"/>
        <end position="11"/>
    </location>
</feature>
<feature type="region of interest" description="Disordered" evidence="12">
    <location>
        <begin position="482"/>
        <end position="514"/>
    </location>
</feature>
<dbReference type="InterPro" id="IPR036871">
    <property type="entry name" value="PX_dom_sf"/>
</dbReference>
<dbReference type="GO" id="GO:0045053">
    <property type="term" value="P:protein retention in Golgi apparatus"/>
    <property type="evidence" value="ECO:0007669"/>
    <property type="project" value="TreeGrafter"/>
</dbReference>
<keyword evidence="5" id="KW-0813">Transport</keyword>
<dbReference type="GO" id="GO:0042147">
    <property type="term" value="P:retrograde transport, endosome to Golgi"/>
    <property type="evidence" value="ECO:0007669"/>
    <property type="project" value="TreeGrafter"/>
</dbReference>
<dbReference type="AlphaFoldDB" id="A0A0B7MXZ4"/>
<dbReference type="GO" id="GO:0030904">
    <property type="term" value="C:retromer complex"/>
    <property type="evidence" value="ECO:0007669"/>
    <property type="project" value="UniProtKB-ARBA"/>
</dbReference>
<dbReference type="Proteomes" id="UP000054107">
    <property type="component" value="Unassembled WGS sequence"/>
</dbReference>
<comment type="subcellular location">
    <subcellularLocation>
        <location evidence="2">Cytoplasm</location>
    </subcellularLocation>
    <subcellularLocation>
        <location evidence="3">Golgi apparatus</location>
    </subcellularLocation>
    <subcellularLocation>
        <location evidence="1">Membrane</location>
        <topology evidence="1">Peripheral membrane protein</topology>
        <orientation evidence="1">Cytoplasmic side</orientation>
    </subcellularLocation>
</comment>
<feature type="domain" description="PX" evidence="13">
    <location>
        <begin position="118"/>
        <end position="231"/>
    </location>
</feature>
<dbReference type="InterPro" id="IPR027267">
    <property type="entry name" value="AH/BAR_dom_sf"/>
</dbReference>
<dbReference type="GO" id="GO:0005794">
    <property type="term" value="C:Golgi apparatus"/>
    <property type="evidence" value="ECO:0007669"/>
    <property type="project" value="UniProtKB-SubCell"/>
</dbReference>
<dbReference type="STRING" id="35722.A0A0B7MXZ4"/>
<evidence type="ECO:0000256" key="6">
    <source>
        <dbReference type="ARBA" id="ARBA00022490"/>
    </source>
</evidence>
<comment type="similarity">
    <text evidence="4">Belongs to the sorting nexin family.</text>
</comment>
<dbReference type="Gene3D" id="3.30.1520.10">
    <property type="entry name" value="Phox-like domain"/>
    <property type="match status" value="1"/>
</dbReference>
<dbReference type="Gene3D" id="1.20.1270.60">
    <property type="entry name" value="Arfaptin homology (AH) domain/BAR domain"/>
    <property type="match status" value="1"/>
</dbReference>
<evidence type="ECO:0000256" key="5">
    <source>
        <dbReference type="ARBA" id="ARBA00022448"/>
    </source>
</evidence>
<feature type="compositionally biased region" description="Acidic residues" evidence="12">
    <location>
        <begin position="485"/>
        <end position="496"/>
    </location>
</feature>
<evidence type="ECO:0000313" key="15">
    <source>
        <dbReference type="Proteomes" id="UP000054107"/>
    </source>
</evidence>
<keyword evidence="6" id="KW-0963">Cytoplasm</keyword>
<dbReference type="PANTHER" id="PTHR10555">
    <property type="entry name" value="SORTING NEXIN"/>
    <property type="match status" value="1"/>
</dbReference>
<evidence type="ECO:0000256" key="11">
    <source>
        <dbReference type="SAM" id="Coils"/>
    </source>
</evidence>